<dbReference type="HAMAP" id="MF_01208">
    <property type="entry name" value="PyrE"/>
    <property type="match status" value="1"/>
</dbReference>
<dbReference type="GO" id="GO:0000287">
    <property type="term" value="F:magnesium ion binding"/>
    <property type="evidence" value="ECO:0007669"/>
    <property type="project" value="UniProtKB-UniRule"/>
</dbReference>
<dbReference type="GO" id="GO:0044205">
    <property type="term" value="P:'de novo' UMP biosynthetic process"/>
    <property type="evidence" value="ECO:0007669"/>
    <property type="project" value="UniProtKB-UniRule"/>
</dbReference>
<evidence type="ECO:0000313" key="10">
    <source>
        <dbReference type="Proteomes" id="UP000419017"/>
    </source>
</evidence>
<sequence length="192" mass="21515">MSNDEKIVLDILKESNAILEGHFLLSSKRHSNRYIQCAKLTTDPNKTKIVADILAKKLKDLKIDKLVGPAMGGIIISYELARSLNVKAMFTERVDNKMTLRRGFSVEKGEKILIVEDVVTTAKSSLETISVLENLGADIVGIASIIDRRTEIKNIGYNIYSALKLNVENYDELDCELCKNKVEIYKPGSRKI</sequence>
<evidence type="ECO:0000256" key="1">
    <source>
        <dbReference type="ARBA" id="ARBA00004889"/>
    </source>
</evidence>
<comment type="pathway">
    <text evidence="1 7">Pyrimidine metabolism; UMP biosynthesis via de novo pathway; UMP from orotate: step 1/2.</text>
</comment>
<name>A0A6I8M6J0_9FUSO</name>
<gene>
    <name evidence="7" type="primary">pyrE</name>
    <name evidence="9" type="ORF">OMES3154_00797</name>
</gene>
<dbReference type="PANTHER" id="PTHR19278:SF9">
    <property type="entry name" value="URIDINE 5'-MONOPHOSPHATE SYNTHASE"/>
    <property type="match status" value="1"/>
</dbReference>
<dbReference type="EMBL" id="CABWIB010000001">
    <property type="protein sequence ID" value="VWL85512.1"/>
    <property type="molecule type" value="Genomic_DNA"/>
</dbReference>
<proteinExistence type="inferred from homology"/>
<dbReference type="NCBIfam" id="TIGR01367">
    <property type="entry name" value="pyrE_Therm"/>
    <property type="match status" value="1"/>
</dbReference>
<dbReference type="CDD" id="cd06223">
    <property type="entry name" value="PRTases_typeI"/>
    <property type="match status" value="1"/>
</dbReference>
<comment type="cofactor">
    <cofactor evidence="7">
        <name>Mg(2+)</name>
        <dbReference type="ChEBI" id="CHEBI:18420"/>
    </cofactor>
</comment>
<comment type="caution">
    <text evidence="7">Lacks conserved residue(s) required for the propagation of feature annotation.</text>
</comment>
<reference evidence="9 10" key="1">
    <citation type="submission" date="2019-10" db="EMBL/GenBank/DDBJ databases">
        <authorList>
            <person name="Blom J."/>
        </authorList>
    </citation>
    <scope>NUCLEOTIDE SEQUENCE [LARGE SCALE GENOMIC DNA]</scope>
    <source>
        <strain evidence="9 10">ES3154-GLU</strain>
    </source>
</reference>
<feature type="binding site" evidence="7">
    <location>
        <position position="148"/>
    </location>
    <ligand>
        <name>orotate</name>
        <dbReference type="ChEBI" id="CHEBI:30839"/>
    </ligand>
</feature>
<feature type="binding site" evidence="7">
    <location>
        <position position="93"/>
    </location>
    <ligand>
        <name>5-phospho-alpha-D-ribose 1-diphosphate</name>
        <dbReference type="ChEBI" id="CHEBI:58017"/>
        <note>ligand shared between dimeric partners</note>
    </ligand>
</feature>
<evidence type="ECO:0000259" key="8">
    <source>
        <dbReference type="Pfam" id="PF00156"/>
    </source>
</evidence>
<dbReference type="AlphaFoldDB" id="A0A6I8M6J0"/>
<dbReference type="SUPFAM" id="SSF53271">
    <property type="entry name" value="PRTase-like"/>
    <property type="match status" value="1"/>
</dbReference>
<evidence type="ECO:0000256" key="2">
    <source>
        <dbReference type="ARBA" id="ARBA00011971"/>
    </source>
</evidence>
<dbReference type="InterPro" id="IPR023031">
    <property type="entry name" value="OPRT"/>
</dbReference>
<feature type="domain" description="Phosphoribosyltransferase" evidence="8">
    <location>
        <begin position="40"/>
        <end position="166"/>
    </location>
</feature>
<dbReference type="InterPro" id="IPR000836">
    <property type="entry name" value="PRTase_dom"/>
</dbReference>
<evidence type="ECO:0000256" key="5">
    <source>
        <dbReference type="ARBA" id="ARBA00022842"/>
    </source>
</evidence>
<dbReference type="Gene3D" id="3.40.50.2020">
    <property type="match status" value="1"/>
</dbReference>
<keyword evidence="4 7" id="KW-0808">Transferase</keyword>
<feature type="binding site" description="in other chain" evidence="7">
    <location>
        <begin position="116"/>
        <end position="124"/>
    </location>
    <ligand>
        <name>5-phospho-alpha-D-ribose 1-diphosphate</name>
        <dbReference type="ChEBI" id="CHEBI:58017"/>
        <note>ligand shared between dimeric partners</note>
    </ligand>
</feature>
<dbReference type="GO" id="GO:0019856">
    <property type="term" value="P:pyrimidine nucleobase biosynthetic process"/>
    <property type="evidence" value="ECO:0007669"/>
    <property type="project" value="InterPro"/>
</dbReference>
<comment type="catalytic activity">
    <reaction evidence="7">
        <text>orotidine 5'-phosphate + diphosphate = orotate + 5-phospho-alpha-D-ribose 1-diphosphate</text>
        <dbReference type="Rhea" id="RHEA:10380"/>
        <dbReference type="ChEBI" id="CHEBI:30839"/>
        <dbReference type="ChEBI" id="CHEBI:33019"/>
        <dbReference type="ChEBI" id="CHEBI:57538"/>
        <dbReference type="ChEBI" id="CHEBI:58017"/>
        <dbReference type="EC" id="2.4.2.10"/>
    </reaction>
</comment>
<comment type="similarity">
    <text evidence="7">Belongs to the purine/pyrimidine phosphoribosyltransferase family. PyrE subfamily.</text>
</comment>
<dbReference type="InterPro" id="IPR029057">
    <property type="entry name" value="PRTase-like"/>
</dbReference>
<comment type="function">
    <text evidence="7">Catalyzes the transfer of a ribosyl phosphate group from 5-phosphoribose 1-diphosphate to orotate, leading to the formation of orotidine monophosphate (OMP).</text>
</comment>
<dbReference type="UniPathway" id="UPA00070">
    <property type="reaction ID" value="UER00119"/>
</dbReference>
<keyword evidence="3 7" id="KW-0328">Glycosyltransferase</keyword>
<comment type="subunit">
    <text evidence="7">Homodimer.</text>
</comment>
<keyword evidence="6 7" id="KW-0665">Pyrimidine biosynthesis</keyword>
<feature type="binding site" evidence="7">
    <location>
        <position position="120"/>
    </location>
    <ligand>
        <name>orotate</name>
        <dbReference type="ChEBI" id="CHEBI:30839"/>
    </ligand>
</feature>
<dbReference type="PANTHER" id="PTHR19278">
    <property type="entry name" value="OROTATE PHOSPHORIBOSYLTRANSFERASE"/>
    <property type="match status" value="1"/>
</dbReference>
<organism evidence="9 10">
    <name type="scientific">Oceanivirga miroungae</name>
    <dbReference type="NCBI Taxonomy" id="1130046"/>
    <lineage>
        <taxon>Bacteria</taxon>
        <taxon>Fusobacteriati</taxon>
        <taxon>Fusobacteriota</taxon>
        <taxon>Fusobacteriia</taxon>
        <taxon>Fusobacteriales</taxon>
        <taxon>Leptotrichiaceae</taxon>
        <taxon>Oceanivirga</taxon>
    </lineage>
</organism>
<evidence type="ECO:0000256" key="4">
    <source>
        <dbReference type="ARBA" id="ARBA00022679"/>
    </source>
</evidence>
<dbReference type="GO" id="GO:0004588">
    <property type="term" value="F:orotate phosphoribosyltransferase activity"/>
    <property type="evidence" value="ECO:0007669"/>
    <property type="project" value="UniProtKB-UniRule"/>
</dbReference>
<accession>A0A6I8M6J0</accession>
<evidence type="ECO:0000313" key="9">
    <source>
        <dbReference type="EMBL" id="VWL85512.1"/>
    </source>
</evidence>
<dbReference type="Pfam" id="PF00156">
    <property type="entry name" value="Pribosyltran"/>
    <property type="match status" value="1"/>
</dbReference>
<evidence type="ECO:0000256" key="3">
    <source>
        <dbReference type="ARBA" id="ARBA00022676"/>
    </source>
</evidence>
<keyword evidence="10" id="KW-1185">Reference proteome</keyword>
<evidence type="ECO:0000256" key="6">
    <source>
        <dbReference type="ARBA" id="ARBA00022975"/>
    </source>
</evidence>
<dbReference type="RefSeq" id="WP_156683501.1">
    <property type="nucleotide sequence ID" value="NZ_CABWIB010000001.1"/>
</dbReference>
<dbReference type="InterPro" id="IPR006273">
    <property type="entry name" value="Orotate_PRibTrfase_bac"/>
</dbReference>
<keyword evidence="5 7" id="KW-0460">Magnesium</keyword>
<evidence type="ECO:0000256" key="7">
    <source>
        <dbReference type="HAMAP-Rule" id="MF_01208"/>
    </source>
</evidence>
<dbReference type="EC" id="2.4.2.10" evidence="2 7"/>
<dbReference type="Proteomes" id="UP000419017">
    <property type="component" value="Unassembled WGS sequence"/>
</dbReference>
<protein>
    <recommendedName>
        <fullName evidence="2 7">Orotate phosphoribosyltransferase</fullName>
        <shortName evidence="7">OPRT</shortName>
        <shortName evidence="7">OPRTase</shortName>
        <ecNumber evidence="2 7">2.4.2.10</ecNumber>
    </recommendedName>
</protein>